<accession>S7PT87</accession>
<dbReference type="Proteomes" id="UP000052978">
    <property type="component" value="Unassembled WGS sequence"/>
</dbReference>
<name>S7PT87_MYOBR</name>
<reference evidence="2 3" key="1">
    <citation type="journal article" date="2013" name="Nat. Commun.">
        <title>Genome analysis reveals insights into physiology and longevity of the Brandt's bat Myotis brandtii.</title>
        <authorList>
            <person name="Seim I."/>
            <person name="Fang X."/>
            <person name="Xiong Z."/>
            <person name="Lobanov A.V."/>
            <person name="Huang Z."/>
            <person name="Ma S."/>
            <person name="Feng Y."/>
            <person name="Turanov A.A."/>
            <person name="Zhu Y."/>
            <person name="Lenz T.L."/>
            <person name="Gerashchenko M.V."/>
            <person name="Fan D."/>
            <person name="Hee Yim S."/>
            <person name="Yao X."/>
            <person name="Jordan D."/>
            <person name="Xiong Y."/>
            <person name="Ma Y."/>
            <person name="Lyapunov A.N."/>
            <person name="Chen G."/>
            <person name="Kulakova O.I."/>
            <person name="Sun Y."/>
            <person name="Lee S.G."/>
            <person name="Bronson R.T."/>
            <person name="Moskalev A.A."/>
            <person name="Sunyaev S.R."/>
            <person name="Zhang G."/>
            <person name="Krogh A."/>
            <person name="Wang J."/>
            <person name="Gladyshev V.N."/>
        </authorList>
    </citation>
    <scope>NUCLEOTIDE SEQUENCE [LARGE SCALE GENOMIC DNA]</scope>
</reference>
<feature type="compositionally biased region" description="Basic residues" evidence="1">
    <location>
        <begin position="25"/>
        <end position="38"/>
    </location>
</feature>
<sequence length="140" mass="14954">MPWPLTPRHEVVPALDAGSSDRSHRGQRPGHGARHTPCRHSLPDSEIVQPDCLSCLPLPPGGLEATLAPTPTPLCISQTPLPSLQPQLPTSTSALPPCGCEKAGLRGLSQASFPKAPWSWRFADGGRNQVQHMSETCSEL</sequence>
<proteinExistence type="predicted"/>
<feature type="region of interest" description="Disordered" evidence="1">
    <location>
        <begin position="1"/>
        <end position="42"/>
    </location>
</feature>
<organism evidence="2 3">
    <name type="scientific">Myotis brandtii</name>
    <name type="common">Brandt's bat</name>
    <dbReference type="NCBI Taxonomy" id="109478"/>
    <lineage>
        <taxon>Eukaryota</taxon>
        <taxon>Metazoa</taxon>
        <taxon>Chordata</taxon>
        <taxon>Craniata</taxon>
        <taxon>Vertebrata</taxon>
        <taxon>Euteleostomi</taxon>
        <taxon>Mammalia</taxon>
        <taxon>Eutheria</taxon>
        <taxon>Laurasiatheria</taxon>
        <taxon>Chiroptera</taxon>
        <taxon>Yangochiroptera</taxon>
        <taxon>Vespertilionidae</taxon>
        <taxon>Myotis</taxon>
    </lineage>
</organism>
<evidence type="ECO:0000313" key="2">
    <source>
        <dbReference type="EMBL" id="EPQ11782.1"/>
    </source>
</evidence>
<evidence type="ECO:0000313" key="3">
    <source>
        <dbReference type="Proteomes" id="UP000052978"/>
    </source>
</evidence>
<dbReference type="AlphaFoldDB" id="S7PT87"/>
<dbReference type="EMBL" id="KE163383">
    <property type="protein sequence ID" value="EPQ11782.1"/>
    <property type="molecule type" value="Genomic_DNA"/>
</dbReference>
<evidence type="ECO:0000256" key="1">
    <source>
        <dbReference type="SAM" id="MobiDB-lite"/>
    </source>
</evidence>
<gene>
    <name evidence="2" type="ORF">D623_10014119</name>
</gene>
<protein>
    <submittedName>
        <fullName evidence="2">Uncharacterized protein</fullName>
    </submittedName>
</protein>
<keyword evidence="3" id="KW-1185">Reference proteome</keyword>